<dbReference type="Proteomes" id="UP001597474">
    <property type="component" value="Unassembled WGS sequence"/>
</dbReference>
<feature type="region of interest" description="Disordered" evidence="1">
    <location>
        <begin position="110"/>
        <end position="133"/>
    </location>
</feature>
<evidence type="ECO:0000313" key="3">
    <source>
        <dbReference type="EMBL" id="MFD2739038.1"/>
    </source>
</evidence>
<feature type="signal peptide" evidence="2">
    <location>
        <begin position="1"/>
        <end position="20"/>
    </location>
</feature>
<evidence type="ECO:0000256" key="2">
    <source>
        <dbReference type="SAM" id="SignalP"/>
    </source>
</evidence>
<accession>A0ABW5TZF1</accession>
<organism evidence="3 4">
    <name type="scientific">Sulfitobacter aestuarii</name>
    <dbReference type="NCBI Taxonomy" id="2161676"/>
    <lineage>
        <taxon>Bacteria</taxon>
        <taxon>Pseudomonadati</taxon>
        <taxon>Pseudomonadota</taxon>
        <taxon>Alphaproteobacteria</taxon>
        <taxon>Rhodobacterales</taxon>
        <taxon>Roseobacteraceae</taxon>
        <taxon>Sulfitobacter</taxon>
    </lineage>
</organism>
<proteinExistence type="predicted"/>
<dbReference type="EMBL" id="JBHUMP010000003">
    <property type="protein sequence ID" value="MFD2739038.1"/>
    <property type="molecule type" value="Genomic_DNA"/>
</dbReference>
<comment type="caution">
    <text evidence="3">The sequence shown here is derived from an EMBL/GenBank/DDBJ whole genome shotgun (WGS) entry which is preliminary data.</text>
</comment>
<dbReference type="RefSeq" id="WP_386372589.1">
    <property type="nucleotide sequence ID" value="NZ_JBHUMP010000003.1"/>
</dbReference>
<reference evidence="4" key="1">
    <citation type="journal article" date="2019" name="Int. J. Syst. Evol. Microbiol.">
        <title>The Global Catalogue of Microorganisms (GCM) 10K type strain sequencing project: providing services to taxonomists for standard genome sequencing and annotation.</title>
        <authorList>
            <consortium name="The Broad Institute Genomics Platform"/>
            <consortium name="The Broad Institute Genome Sequencing Center for Infectious Disease"/>
            <person name="Wu L."/>
            <person name="Ma J."/>
        </authorList>
    </citation>
    <scope>NUCLEOTIDE SEQUENCE [LARGE SCALE GENOMIC DNA]</scope>
    <source>
        <strain evidence="4">TISTR 2562</strain>
    </source>
</reference>
<evidence type="ECO:0008006" key="5">
    <source>
        <dbReference type="Google" id="ProtNLM"/>
    </source>
</evidence>
<feature type="chain" id="PRO_5046126640" description="AAA+ family ATPase" evidence="2">
    <location>
        <begin position="21"/>
        <end position="133"/>
    </location>
</feature>
<keyword evidence="2" id="KW-0732">Signal</keyword>
<evidence type="ECO:0000256" key="1">
    <source>
        <dbReference type="SAM" id="MobiDB-lite"/>
    </source>
</evidence>
<keyword evidence="4" id="KW-1185">Reference proteome</keyword>
<gene>
    <name evidence="3" type="ORF">ACFSUD_05625</name>
</gene>
<protein>
    <recommendedName>
        <fullName evidence="5">AAA+ family ATPase</fullName>
    </recommendedName>
</protein>
<evidence type="ECO:0000313" key="4">
    <source>
        <dbReference type="Proteomes" id="UP001597474"/>
    </source>
</evidence>
<name>A0ABW5TZF1_9RHOB</name>
<sequence length="133" mass="15091">MKRTALILAFSCALAVPAFAQSIEPEPAPDPQDEESFSLMERGAQMFMEGIMRQMEPAFEDLSDLADQMRPGLRNFAREMGPKLKELVDEVEDWNAYQAPEMLPNGDIIIRRKPDHPLEPPEKPTEPNPQIEL</sequence>
<feature type="compositionally biased region" description="Basic and acidic residues" evidence="1">
    <location>
        <begin position="110"/>
        <end position="125"/>
    </location>
</feature>